<keyword evidence="2" id="KW-1015">Disulfide bond</keyword>
<proteinExistence type="inferred from homology"/>
<dbReference type="Pfam" id="PF06766">
    <property type="entry name" value="Hydrophobin_2"/>
    <property type="match status" value="1"/>
</dbReference>
<sequence>MHFSTIVATALVGASTMAMPAFNKRAILCPGLEGTPQCCAVNALGVADLNCAP</sequence>
<dbReference type="SUPFAM" id="SSF101751">
    <property type="entry name" value="Hydrophobin II, HfbII"/>
    <property type="match status" value="1"/>
</dbReference>
<organism evidence="3 4">
    <name type="scientific">Alectoria fallacina</name>
    <dbReference type="NCBI Taxonomy" id="1903189"/>
    <lineage>
        <taxon>Eukaryota</taxon>
        <taxon>Fungi</taxon>
        <taxon>Dikarya</taxon>
        <taxon>Ascomycota</taxon>
        <taxon>Pezizomycotina</taxon>
        <taxon>Lecanoromycetes</taxon>
        <taxon>OSLEUM clade</taxon>
        <taxon>Lecanoromycetidae</taxon>
        <taxon>Lecanorales</taxon>
        <taxon>Lecanorineae</taxon>
        <taxon>Parmeliaceae</taxon>
        <taxon>Alectoria</taxon>
    </lineage>
</organism>
<comment type="caution">
    <text evidence="3">The sequence shown here is derived from an EMBL/GenBank/DDBJ whole genome shotgun (WGS) entry which is preliminary data.</text>
</comment>
<reference evidence="3" key="1">
    <citation type="submission" date="2021-03" db="EMBL/GenBank/DDBJ databases">
        <authorList>
            <person name="Tagirdzhanova G."/>
        </authorList>
    </citation>
    <scope>NUCLEOTIDE SEQUENCE</scope>
</reference>
<dbReference type="OrthoDB" id="4500971at2759"/>
<evidence type="ECO:0000313" key="4">
    <source>
        <dbReference type="Proteomes" id="UP000664203"/>
    </source>
</evidence>
<name>A0A8H3I3Z8_9LECA</name>
<gene>
    <name evidence="3" type="ORF">ALECFALPRED_009417</name>
</gene>
<dbReference type="AlphaFoldDB" id="A0A8H3I3Z8"/>
<dbReference type="EMBL" id="CAJPDR010000070">
    <property type="protein sequence ID" value="CAF9914152.1"/>
    <property type="molecule type" value="Genomic_DNA"/>
</dbReference>
<evidence type="ECO:0000256" key="2">
    <source>
        <dbReference type="ARBA" id="ARBA00023157"/>
    </source>
</evidence>
<keyword evidence="4" id="KW-1185">Reference proteome</keyword>
<dbReference type="GO" id="GO:0005576">
    <property type="term" value="C:extracellular region"/>
    <property type="evidence" value="ECO:0007669"/>
    <property type="project" value="InterPro"/>
</dbReference>
<accession>A0A8H3I3Z8</accession>
<protein>
    <submittedName>
        <fullName evidence="3">Uncharacterized protein</fullName>
    </submittedName>
</protein>
<feature type="non-terminal residue" evidence="3">
    <location>
        <position position="53"/>
    </location>
</feature>
<dbReference type="Gene3D" id="3.20.120.10">
    <property type="entry name" value="Hydrophobin"/>
    <property type="match status" value="1"/>
</dbReference>
<comment type="similarity">
    <text evidence="1">Belongs to the cerato-ulmin hydrophobin family.</text>
</comment>
<evidence type="ECO:0000256" key="1">
    <source>
        <dbReference type="ARBA" id="ARBA00009576"/>
    </source>
</evidence>
<dbReference type="InterPro" id="IPR036686">
    <property type="entry name" value="Class_II_Hydrophobin_sf"/>
</dbReference>
<evidence type="ECO:0000313" key="3">
    <source>
        <dbReference type="EMBL" id="CAF9914152.1"/>
    </source>
</evidence>
<dbReference type="InterPro" id="IPR010636">
    <property type="entry name" value="Class_II_hydrophobin"/>
</dbReference>
<dbReference type="Proteomes" id="UP000664203">
    <property type="component" value="Unassembled WGS sequence"/>
</dbReference>